<reference evidence="1 2" key="1">
    <citation type="submission" date="2019-12" db="EMBL/GenBank/DDBJ databases">
        <title>Nocardia sp. nov. ET3-3 isolated from soil.</title>
        <authorList>
            <person name="Kanchanasin P."/>
            <person name="Tanasupawat S."/>
            <person name="Yuki M."/>
            <person name="Kudo T."/>
        </authorList>
    </citation>
    <scope>NUCLEOTIDE SEQUENCE [LARGE SCALE GENOMIC DNA]</scope>
    <source>
        <strain evidence="1 2">ET3-3</strain>
    </source>
</reference>
<dbReference type="Proteomes" id="UP000466794">
    <property type="component" value="Unassembled WGS sequence"/>
</dbReference>
<sequence>MRRLFGKLAIWFAYFLNPSSSPSPLDAEDLVENRRQSVKERLAASERLLDEYRAARGLPPKRR</sequence>
<name>A0A7K1V8K1_9NOCA</name>
<dbReference type="RefSeq" id="WP_157392368.1">
    <property type="nucleotide sequence ID" value="NZ_WRPP01000010.1"/>
</dbReference>
<accession>A0A7K1V8K1</accession>
<organism evidence="1 2">
    <name type="scientific">Nocardia terrae</name>
    <dbReference type="NCBI Taxonomy" id="2675851"/>
    <lineage>
        <taxon>Bacteria</taxon>
        <taxon>Bacillati</taxon>
        <taxon>Actinomycetota</taxon>
        <taxon>Actinomycetes</taxon>
        <taxon>Mycobacteriales</taxon>
        <taxon>Nocardiaceae</taxon>
        <taxon>Nocardia</taxon>
    </lineage>
</organism>
<keyword evidence="2" id="KW-1185">Reference proteome</keyword>
<proteinExistence type="predicted"/>
<gene>
    <name evidence="1" type="ORF">GPX89_36950</name>
</gene>
<evidence type="ECO:0000313" key="2">
    <source>
        <dbReference type="Proteomes" id="UP000466794"/>
    </source>
</evidence>
<dbReference type="EMBL" id="WRPP01000010">
    <property type="protein sequence ID" value="MVU82811.1"/>
    <property type="molecule type" value="Genomic_DNA"/>
</dbReference>
<protein>
    <submittedName>
        <fullName evidence="1">Uncharacterized protein</fullName>
    </submittedName>
</protein>
<comment type="caution">
    <text evidence="1">The sequence shown here is derived from an EMBL/GenBank/DDBJ whole genome shotgun (WGS) entry which is preliminary data.</text>
</comment>
<evidence type="ECO:0000313" key="1">
    <source>
        <dbReference type="EMBL" id="MVU82811.1"/>
    </source>
</evidence>
<dbReference type="AlphaFoldDB" id="A0A7K1V8K1"/>